<accession>A0A7S2W068</accession>
<sequence>MAQPCSSSSLIKQIGSLSLTLRKESLAETHPPCAERCIDVLTRLEEVTTTVVIGDEKTEDKKTTTIMNVSILEKTQAGKYLTKAIKSFNRHKRTATTTDMREKWDDATQMSTRMLTCWKAAAETETTKKVKVTEKKKIIDPSHGLPKSAALYRNRLVSQKKELYKDPPALPPAHITILDDESCSPPKRNDKTKVLTFASTSSCTNLIKDFHPNVTPEEVLRVGSFGGTYFRNISSAVTGISYKSSQVLQDTVDPEWIAGLNKATMLTSSTYRANINKHKVKCGGSLGMWESSGWISDVDPYGWFQWYCRFYRGRRCSDDERQISRWMKSAGAKGRFRSQLCNKIIAANDGKNVADVKVSPVIRQTLTHWGLEITDNILELHRKRTGK</sequence>
<evidence type="ECO:0000313" key="1">
    <source>
        <dbReference type="EMBL" id="CAD9658586.1"/>
    </source>
</evidence>
<proteinExistence type="predicted"/>
<dbReference type="AlphaFoldDB" id="A0A7S2W068"/>
<organism evidence="1">
    <name type="scientific">Eucampia antarctica</name>
    <dbReference type="NCBI Taxonomy" id="49252"/>
    <lineage>
        <taxon>Eukaryota</taxon>
        <taxon>Sar</taxon>
        <taxon>Stramenopiles</taxon>
        <taxon>Ochrophyta</taxon>
        <taxon>Bacillariophyta</taxon>
        <taxon>Mediophyceae</taxon>
        <taxon>Biddulphiophycidae</taxon>
        <taxon>Hemiaulales</taxon>
        <taxon>Hemiaulaceae</taxon>
        <taxon>Eucampia</taxon>
    </lineage>
</organism>
<protein>
    <submittedName>
        <fullName evidence="1">Uncharacterized protein</fullName>
    </submittedName>
</protein>
<dbReference type="EMBL" id="HBHI01004753">
    <property type="protein sequence ID" value="CAD9658586.1"/>
    <property type="molecule type" value="Transcribed_RNA"/>
</dbReference>
<reference evidence="1" key="1">
    <citation type="submission" date="2021-01" db="EMBL/GenBank/DDBJ databases">
        <authorList>
            <person name="Corre E."/>
            <person name="Pelletier E."/>
            <person name="Niang G."/>
            <person name="Scheremetjew M."/>
            <person name="Finn R."/>
            <person name="Kale V."/>
            <person name="Holt S."/>
            <person name="Cochrane G."/>
            <person name="Meng A."/>
            <person name="Brown T."/>
            <person name="Cohen L."/>
        </authorList>
    </citation>
    <scope>NUCLEOTIDE SEQUENCE</scope>
    <source>
        <strain evidence="1">CCMP1452</strain>
    </source>
</reference>
<dbReference type="PANTHER" id="PTHR37948:SF1">
    <property type="entry name" value="BLL5189 PROTEIN"/>
    <property type="match status" value="1"/>
</dbReference>
<gene>
    <name evidence="1" type="ORF">EANT1437_LOCUS2388</name>
</gene>
<name>A0A7S2W068_9STRA</name>
<dbReference type="PANTHER" id="PTHR37948">
    <property type="entry name" value="ZGC:113208"/>
    <property type="match status" value="1"/>
</dbReference>